<keyword evidence="2" id="KW-1185">Reference proteome</keyword>
<comment type="caution">
    <text evidence="1">The sequence shown here is derived from an EMBL/GenBank/DDBJ whole genome shotgun (WGS) entry which is preliminary data.</text>
</comment>
<name>A0A3S2VTW3_9PROT</name>
<organism evidence="1 2">
    <name type="scientific">Hwanghaeella grinnelliae</name>
    <dbReference type="NCBI Taxonomy" id="2500179"/>
    <lineage>
        <taxon>Bacteria</taxon>
        <taxon>Pseudomonadati</taxon>
        <taxon>Pseudomonadota</taxon>
        <taxon>Alphaproteobacteria</taxon>
        <taxon>Rhodospirillales</taxon>
        <taxon>Rhodospirillaceae</taxon>
        <taxon>Hwanghaeella</taxon>
    </lineage>
</organism>
<evidence type="ECO:0000313" key="2">
    <source>
        <dbReference type="Proteomes" id="UP000287447"/>
    </source>
</evidence>
<dbReference type="Proteomes" id="UP000287447">
    <property type="component" value="Unassembled WGS sequence"/>
</dbReference>
<accession>A0A3S2VTW3</accession>
<protein>
    <submittedName>
        <fullName evidence="1">Uncharacterized protein</fullName>
    </submittedName>
</protein>
<gene>
    <name evidence="1" type="ORF">EOI86_03555</name>
</gene>
<evidence type="ECO:0000313" key="1">
    <source>
        <dbReference type="EMBL" id="RVU39735.1"/>
    </source>
</evidence>
<sequence>MITPAFIEKVREWATAPVVVSALAGRKSLYGKLPQDKIDALDKQWRAEREIDDQPLITSVLANPLSSYLIRVQANSVGLFTEIFVMDTNGLNAGQSSVTSDYWQGDEGKFQKTYDVGPSAVFVDEPEFNDGTQTWRAQLNMTVTDPQGGPLGAITVEVNLTEFERRALNGVAS</sequence>
<dbReference type="EMBL" id="SADE01000001">
    <property type="protein sequence ID" value="RVU39735.1"/>
    <property type="molecule type" value="Genomic_DNA"/>
</dbReference>
<dbReference type="OrthoDB" id="195732at2"/>
<reference evidence="2" key="1">
    <citation type="submission" date="2019-01" db="EMBL/GenBank/DDBJ databases">
        <title>Gri0909 isolated from a small marine red alga.</title>
        <authorList>
            <person name="Kim J."/>
            <person name="Jeong S.E."/>
            <person name="Jeon C.O."/>
        </authorList>
    </citation>
    <scope>NUCLEOTIDE SEQUENCE [LARGE SCALE GENOMIC DNA]</scope>
    <source>
        <strain evidence="2">Gri0909</strain>
    </source>
</reference>
<proteinExistence type="predicted"/>
<dbReference type="AlphaFoldDB" id="A0A3S2VTW3"/>